<dbReference type="EMBL" id="RKLT01000004">
    <property type="protein sequence ID" value="MBX0295747.1"/>
    <property type="molecule type" value="Genomic_DNA"/>
</dbReference>
<reference evidence="2 3" key="1">
    <citation type="submission" date="2021-06" db="EMBL/GenBank/DDBJ databases">
        <title>Halomicroarcula sp. a new haloarchaeum isolated from saline soil.</title>
        <authorList>
            <person name="Duran-Viseras A."/>
            <person name="Sanchez-Porro C."/>
            <person name="Ventosa A."/>
        </authorList>
    </citation>
    <scope>NUCLEOTIDE SEQUENCE [LARGE SCALE GENOMIC DNA]</scope>
    <source>
        <strain evidence="2 3">F27</strain>
    </source>
</reference>
<comment type="caution">
    <text evidence="2">The sequence shown here is derived from an EMBL/GenBank/DDBJ whole genome shotgun (WGS) entry which is preliminary data.</text>
</comment>
<gene>
    <name evidence="2" type="ORF">EGH23_12755</name>
</gene>
<proteinExistence type="predicted"/>
<dbReference type="Proteomes" id="UP001430455">
    <property type="component" value="Unassembled WGS sequence"/>
</dbReference>
<keyword evidence="3" id="KW-1185">Reference proteome</keyword>
<name>A0AAW4PDD4_9EURY</name>
<dbReference type="RefSeq" id="WP_220580379.1">
    <property type="nucleotide sequence ID" value="NZ_RKLT01000004.1"/>
</dbReference>
<dbReference type="AlphaFoldDB" id="A0AAW4PDD4"/>
<evidence type="ECO:0000313" key="2">
    <source>
        <dbReference type="EMBL" id="MBX0295747.1"/>
    </source>
</evidence>
<evidence type="ECO:0000313" key="3">
    <source>
        <dbReference type="Proteomes" id="UP001430455"/>
    </source>
</evidence>
<organism evidence="2 3">
    <name type="scientific">Haloarcula nitratireducens</name>
    <dbReference type="NCBI Taxonomy" id="2487749"/>
    <lineage>
        <taxon>Archaea</taxon>
        <taxon>Methanobacteriati</taxon>
        <taxon>Methanobacteriota</taxon>
        <taxon>Stenosarchaea group</taxon>
        <taxon>Halobacteria</taxon>
        <taxon>Halobacteriales</taxon>
        <taxon>Haloarculaceae</taxon>
        <taxon>Haloarcula</taxon>
    </lineage>
</organism>
<accession>A0AAW4PDD4</accession>
<feature type="region of interest" description="Disordered" evidence="1">
    <location>
        <begin position="48"/>
        <end position="72"/>
    </location>
</feature>
<sequence length="72" mass="8135">MNHGQSFDEENVEADDWPDFELAPTYNPKFLPASVEVETDEVVLYDPEDCDGGSDRWISADRDSHVSLSDTQ</sequence>
<evidence type="ECO:0000256" key="1">
    <source>
        <dbReference type="SAM" id="MobiDB-lite"/>
    </source>
</evidence>
<protein>
    <submittedName>
        <fullName evidence="2">Uncharacterized protein</fullName>
    </submittedName>
</protein>